<evidence type="ECO:0000313" key="3">
    <source>
        <dbReference type="Proteomes" id="UP000190625"/>
    </source>
</evidence>
<sequence length="123" mass="13582">MIQEKILQVLESENVVAIATQGEKGPHLVNTWNSYIHIIEDDRLIFPAGGMETTENNVKEDENVLMTLGSREVEGFNGPGTGFLIEGTAEFKNSGEEFELISENFPWARAAVVVTIDSITQTL</sequence>
<gene>
    <name evidence="2" type="ORF">SAMN02745118_01979</name>
</gene>
<proteinExistence type="predicted"/>
<reference evidence="3" key="1">
    <citation type="submission" date="2017-02" db="EMBL/GenBank/DDBJ databases">
        <authorList>
            <person name="Varghese N."/>
            <person name="Submissions S."/>
        </authorList>
    </citation>
    <scope>NUCLEOTIDE SEQUENCE [LARGE SCALE GENOMIC DNA]</scope>
    <source>
        <strain evidence="3">ATCC BAA-73</strain>
    </source>
</reference>
<dbReference type="Gene3D" id="2.30.110.10">
    <property type="entry name" value="Electron Transport, Fmn-binding Protein, Chain A"/>
    <property type="match status" value="1"/>
</dbReference>
<dbReference type="InterPro" id="IPR012349">
    <property type="entry name" value="Split_barrel_FMN-bd"/>
</dbReference>
<evidence type="ECO:0000313" key="2">
    <source>
        <dbReference type="EMBL" id="SJZ84082.1"/>
    </source>
</evidence>
<dbReference type="EMBL" id="FUWM01000016">
    <property type="protein sequence ID" value="SJZ84082.1"/>
    <property type="molecule type" value="Genomic_DNA"/>
</dbReference>
<feature type="domain" description="Pyridoxamine 5'-phosphate oxidase N-terminal" evidence="1">
    <location>
        <begin position="2"/>
        <end position="101"/>
    </location>
</feature>
<dbReference type="Pfam" id="PF01243">
    <property type="entry name" value="PNPOx_N"/>
    <property type="match status" value="1"/>
</dbReference>
<evidence type="ECO:0000259" key="1">
    <source>
        <dbReference type="Pfam" id="PF01243"/>
    </source>
</evidence>
<accession>A0A1T4NYB6</accession>
<protein>
    <submittedName>
        <fullName evidence="2">Pyridoxamine 5'-phosphate oxidase</fullName>
    </submittedName>
</protein>
<dbReference type="OrthoDB" id="595289at2"/>
<keyword evidence="3" id="KW-1185">Reference proteome</keyword>
<dbReference type="InterPro" id="IPR011576">
    <property type="entry name" value="Pyridox_Oxase_N"/>
</dbReference>
<name>A0A1T4NYB6_9FIRM</name>
<dbReference type="RefSeq" id="WP_078810413.1">
    <property type="nucleotide sequence ID" value="NZ_FUWM01000016.1"/>
</dbReference>
<dbReference type="SUPFAM" id="SSF50475">
    <property type="entry name" value="FMN-binding split barrel"/>
    <property type="match status" value="1"/>
</dbReference>
<organism evidence="2 3">
    <name type="scientific">Selenihalanaerobacter shriftii</name>
    <dbReference type="NCBI Taxonomy" id="142842"/>
    <lineage>
        <taxon>Bacteria</taxon>
        <taxon>Bacillati</taxon>
        <taxon>Bacillota</taxon>
        <taxon>Clostridia</taxon>
        <taxon>Halanaerobiales</taxon>
        <taxon>Halobacteroidaceae</taxon>
        <taxon>Selenihalanaerobacter</taxon>
    </lineage>
</organism>
<dbReference type="Proteomes" id="UP000190625">
    <property type="component" value="Unassembled WGS sequence"/>
</dbReference>
<dbReference type="AlphaFoldDB" id="A0A1T4NYB6"/>